<organism evidence="1">
    <name type="scientific">Anastrepha suspensa</name>
    <name type="common">Caribbean fruit fly</name>
    <dbReference type="NCBI Taxonomy" id="28587"/>
    <lineage>
        <taxon>Eukaryota</taxon>
        <taxon>Metazoa</taxon>
        <taxon>Ecdysozoa</taxon>
        <taxon>Arthropoda</taxon>
        <taxon>Hexapoda</taxon>
        <taxon>Insecta</taxon>
        <taxon>Pterygota</taxon>
        <taxon>Neoptera</taxon>
        <taxon>Endopterygota</taxon>
        <taxon>Diptera</taxon>
        <taxon>Brachycera</taxon>
        <taxon>Muscomorpha</taxon>
        <taxon>Tephritoidea</taxon>
        <taxon>Tephritidae</taxon>
        <taxon>Anastrepha</taxon>
    </lineage>
</organism>
<proteinExistence type="evidence at transcript level"/>
<dbReference type="EMBL" id="JN597288">
    <property type="protein sequence ID" value="AET31467.1"/>
    <property type="molecule type" value="mRNA"/>
</dbReference>
<reference evidence="1" key="1">
    <citation type="journal article" date="2012" name="Insect Biochem. Mol. Biol.">
        <title>Male only progeny in Anastrepha suspensa by RNAi-induced sex reversion of chromosomal females.</title>
        <authorList>
            <person name="Schetelig M.F."/>
            <person name="Milano A."/>
            <person name="Saccone G."/>
            <person name="Handler A.M."/>
        </authorList>
    </citation>
    <scope>NUCLEOTIDE SEQUENCE</scope>
</reference>
<accession>G8HLF9</accession>
<evidence type="ECO:0000313" key="1">
    <source>
        <dbReference type="EMBL" id="AET31467.1"/>
    </source>
</evidence>
<name>G8HLF9_9MUSC</name>
<sequence length="55" mass="6103">MSIPKASTATRKIQIEQSVPAGSIRKGPYAMERSVDASEVVIKRRFGNCNLHFIL</sequence>
<protein>
    <submittedName>
        <fullName evidence="1">Truncated transformer male-specific transcript variant M1</fullName>
    </submittedName>
</protein>
<gene>
    <name evidence="1" type="primary">tra</name>
</gene>
<dbReference type="AlphaFoldDB" id="G8HLF9"/>